<name>A0A179FPW5_METCM</name>
<evidence type="ECO:0000313" key="4">
    <source>
        <dbReference type="Proteomes" id="UP000078397"/>
    </source>
</evidence>
<dbReference type="RefSeq" id="XP_018144200.1">
    <property type="nucleotide sequence ID" value="XM_018293875.1"/>
</dbReference>
<organism evidence="3 4">
    <name type="scientific">Pochonia chlamydosporia 170</name>
    <dbReference type="NCBI Taxonomy" id="1380566"/>
    <lineage>
        <taxon>Eukaryota</taxon>
        <taxon>Fungi</taxon>
        <taxon>Dikarya</taxon>
        <taxon>Ascomycota</taxon>
        <taxon>Pezizomycotina</taxon>
        <taxon>Sordariomycetes</taxon>
        <taxon>Hypocreomycetidae</taxon>
        <taxon>Hypocreales</taxon>
        <taxon>Clavicipitaceae</taxon>
        <taxon>Pochonia</taxon>
    </lineage>
</organism>
<gene>
    <name evidence="3" type="ORF">VFPPC_16122</name>
</gene>
<evidence type="ECO:0000256" key="2">
    <source>
        <dbReference type="SAM" id="MobiDB-lite"/>
    </source>
</evidence>
<dbReference type="AlphaFoldDB" id="A0A179FPW5"/>
<proteinExistence type="predicted"/>
<dbReference type="GeneID" id="28857869"/>
<protein>
    <submittedName>
        <fullName evidence="3">Uncharacterized protein</fullName>
    </submittedName>
</protein>
<comment type="caution">
    <text evidence="3">The sequence shown here is derived from an EMBL/GenBank/DDBJ whole genome shotgun (WGS) entry which is preliminary data.</text>
</comment>
<feature type="coiled-coil region" evidence="1">
    <location>
        <begin position="46"/>
        <end position="73"/>
    </location>
</feature>
<feature type="compositionally biased region" description="Pro residues" evidence="2">
    <location>
        <begin position="1"/>
        <end position="11"/>
    </location>
</feature>
<evidence type="ECO:0000256" key="1">
    <source>
        <dbReference type="SAM" id="Coils"/>
    </source>
</evidence>
<sequence length="397" mass="45141">MADDAPPPPAAETPNGPQKDLETLLNDERTLRTFTEQVLDCRQIELEVSEVENKRLLKKIDLLTKELSETRTQLLEARAHLKTKDRNLQEAGDQIFRLQSHRQDITESEAREAYKALCDKIQRWVENRLPLTLEGISSGNLKKPSPAQAAKFLSLLREPAKRCLTIHHSDEYHIAAAISYYLWLAFFSKPFYCPLDDSTEDATILWIVGIESAMAKFRDAEHCREWRSETLVALSSQKSFKSRRETYIHLISKDLSSYMTTAFPKISVAELQSSLRKAVVQPAADLAHRFHTSSSMFWLKWPLKTASTRLEVYECSNLADGGRTVDLSGTSPESAVRRDVRYLFDIAPGLFVERVEGGRKLPLKAICRPKVLVHGNQSQVTHRATLLTWLYSATREG</sequence>
<accession>A0A179FPW5</accession>
<dbReference type="Proteomes" id="UP000078397">
    <property type="component" value="Unassembled WGS sequence"/>
</dbReference>
<dbReference type="EMBL" id="LSBJ02000004">
    <property type="protein sequence ID" value="OAQ67113.1"/>
    <property type="molecule type" value="Genomic_DNA"/>
</dbReference>
<dbReference type="KEGG" id="pchm:VFPPC_16122"/>
<evidence type="ECO:0000313" key="3">
    <source>
        <dbReference type="EMBL" id="OAQ67113.1"/>
    </source>
</evidence>
<keyword evidence="4" id="KW-1185">Reference proteome</keyword>
<dbReference type="OrthoDB" id="4755094at2759"/>
<feature type="region of interest" description="Disordered" evidence="2">
    <location>
        <begin position="1"/>
        <end position="20"/>
    </location>
</feature>
<reference evidence="3 4" key="1">
    <citation type="journal article" date="2016" name="PLoS Pathog.">
        <title>Biosynthesis of antibiotic leucinostatins in bio-control fungus Purpureocillium lilacinum and their inhibition on phytophthora revealed by genome mining.</title>
        <authorList>
            <person name="Wang G."/>
            <person name="Liu Z."/>
            <person name="Lin R."/>
            <person name="Li E."/>
            <person name="Mao Z."/>
            <person name="Ling J."/>
            <person name="Yang Y."/>
            <person name="Yin W.B."/>
            <person name="Xie B."/>
        </authorList>
    </citation>
    <scope>NUCLEOTIDE SEQUENCE [LARGE SCALE GENOMIC DNA]</scope>
    <source>
        <strain evidence="3">170</strain>
    </source>
</reference>
<keyword evidence="1" id="KW-0175">Coiled coil</keyword>